<dbReference type="GeneID" id="105043947"/>
<evidence type="ECO:0000256" key="1">
    <source>
        <dbReference type="SAM" id="MobiDB-lite"/>
    </source>
</evidence>
<protein>
    <submittedName>
        <fullName evidence="3">Uncharacterized protein LOC105043947</fullName>
    </submittedName>
</protein>
<evidence type="ECO:0000313" key="2">
    <source>
        <dbReference type="Proteomes" id="UP000504607"/>
    </source>
</evidence>
<dbReference type="PANTHER" id="PTHR47512:SF3">
    <property type="entry name" value="CHALCONE-FLAVONONE ISOMERASE FAMILY PROTEIN"/>
    <property type="match status" value="1"/>
</dbReference>
<accession>A0A6I9R5G6</accession>
<dbReference type="OrthoDB" id="162989at2759"/>
<dbReference type="FunCoup" id="A0A6I9R5G6">
    <property type="interactions" value="3508"/>
</dbReference>
<dbReference type="Proteomes" id="UP000504607">
    <property type="component" value="Chromosome 4"/>
</dbReference>
<reference evidence="3" key="1">
    <citation type="submission" date="2025-08" db="UniProtKB">
        <authorList>
            <consortium name="RefSeq"/>
        </authorList>
    </citation>
    <scope>IDENTIFICATION</scope>
</reference>
<dbReference type="AlphaFoldDB" id="A0A6I9R5G6"/>
<name>A0A6I9R5G6_ELAGV</name>
<keyword evidence="2" id="KW-1185">Reference proteome</keyword>
<proteinExistence type="predicted"/>
<dbReference type="KEGG" id="egu:105043947"/>
<feature type="region of interest" description="Disordered" evidence="1">
    <location>
        <begin position="1"/>
        <end position="41"/>
    </location>
</feature>
<feature type="compositionally biased region" description="Basic and acidic residues" evidence="1">
    <location>
        <begin position="21"/>
        <end position="35"/>
    </location>
</feature>
<sequence>METPSSTRRITRSQASAASQKKKEEDALSRSRNGERPALLDITNDSPIVGLATGSLVEKTPSSSAVKNRVRAKRTPGSGEALLRGQVKTLLQKVEEEAVLVNKLPSGHSTFLLGLPNSPALLLAPTPANTPYIPNMSALEEGALIDAKMPCVTEDITNPQQAAASLKQDKSLHAQECLINRALLFDDSPGKSEMSSDASTISSSLTYQGSESGYVEKSPEDDNSSIWSLQVNASIQEDDEDVAEDVEEFYHEEAEDEVDEEEDELLNDLCAGLSKMSVQDKVGLPEFTGKRTRFIYNSDDEIVGEEVVAHEKKAVSPNALVLKGLPAPEGKHLRFPEEEEDEV</sequence>
<evidence type="ECO:0000313" key="3">
    <source>
        <dbReference type="RefSeq" id="XP_010919978.1"/>
    </source>
</evidence>
<dbReference type="RefSeq" id="XP_010919978.1">
    <property type="nucleotide sequence ID" value="XM_010921676.3"/>
</dbReference>
<dbReference type="PANTHER" id="PTHR47512">
    <property type="entry name" value="EXPRESSED PROTEIN"/>
    <property type="match status" value="1"/>
</dbReference>
<feature type="compositionally biased region" description="Polar residues" evidence="1">
    <location>
        <begin position="1"/>
        <end position="19"/>
    </location>
</feature>
<gene>
    <name evidence="3" type="primary">LOC105043947</name>
</gene>
<dbReference type="InParanoid" id="A0A6I9R5G6"/>
<organism evidence="2 3">
    <name type="scientific">Elaeis guineensis var. tenera</name>
    <name type="common">Oil palm</name>
    <dbReference type="NCBI Taxonomy" id="51953"/>
    <lineage>
        <taxon>Eukaryota</taxon>
        <taxon>Viridiplantae</taxon>
        <taxon>Streptophyta</taxon>
        <taxon>Embryophyta</taxon>
        <taxon>Tracheophyta</taxon>
        <taxon>Spermatophyta</taxon>
        <taxon>Magnoliopsida</taxon>
        <taxon>Liliopsida</taxon>
        <taxon>Arecaceae</taxon>
        <taxon>Arecoideae</taxon>
        <taxon>Cocoseae</taxon>
        <taxon>Elaeidinae</taxon>
        <taxon>Elaeis</taxon>
    </lineage>
</organism>